<dbReference type="GO" id="GO:0006508">
    <property type="term" value="P:proteolysis"/>
    <property type="evidence" value="ECO:0007669"/>
    <property type="project" value="InterPro"/>
</dbReference>
<dbReference type="InterPro" id="IPR036852">
    <property type="entry name" value="Peptidase_S8/S53_dom_sf"/>
</dbReference>
<dbReference type="AlphaFoldDB" id="A0A820C6R2"/>
<organism evidence="2 3">
    <name type="scientific">Rotaria sordida</name>
    <dbReference type="NCBI Taxonomy" id="392033"/>
    <lineage>
        <taxon>Eukaryota</taxon>
        <taxon>Metazoa</taxon>
        <taxon>Spiralia</taxon>
        <taxon>Gnathifera</taxon>
        <taxon>Rotifera</taxon>
        <taxon>Eurotatoria</taxon>
        <taxon>Bdelloidea</taxon>
        <taxon>Philodinida</taxon>
        <taxon>Philodinidae</taxon>
        <taxon>Rotaria</taxon>
    </lineage>
</organism>
<dbReference type="GO" id="GO:0004252">
    <property type="term" value="F:serine-type endopeptidase activity"/>
    <property type="evidence" value="ECO:0007669"/>
    <property type="project" value="InterPro"/>
</dbReference>
<gene>
    <name evidence="2" type="ORF">OTI717_LOCUS39215</name>
</gene>
<feature type="non-terminal residue" evidence="2">
    <location>
        <position position="1"/>
    </location>
</feature>
<accession>A0A820C6R2</accession>
<dbReference type="PROSITE" id="PS51892">
    <property type="entry name" value="SUBTILASE"/>
    <property type="match status" value="1"/>
</dbReference>
<evidence type="ECO:0000313" key="2">
    <source>
        <dbReference type="EMBL" id="CAF4216849.1"/>
    </source>
</evidence>
<dbReference type="SUPFAM" id="SSF52743">
    <property type="entry name" value="Subtilisin-like"/>
    <property type="match status" value="1"/>
</dbReference>
<proteinExistence type="inferred from homology"/>
<dbReference type="EMBL" id="CAJOAX010024254">
    <property type="protein sequence ID" value="CAF4216849.1"/>
    <property type="molecule type" value="Genomic_DNA"/>
</dbReference>
<name>A0A820C6R2_9BILA</name>
<dbReference type="Gene3D" id="3.40.50.200">
    <property type="entry name" value="Peptidase S8/S53 domain"/>
    <property type="match status" value="1"/>
</dbReference>
<comment type="similarity">
    <text evidence="1">Belongs to the peptidase S8 family.</text>
</comment>
<evidence type="ECO:0000313" key="3">
    <source>
        <dbReference type="Proteomes" id="UP000663823"/>
    </source>
</evidence>
<comment type="caution">
    <text evidence="1">Lacks conserved residue(s) required for the propagation of feature annotation.</text>
</comment>
<reference evidence="2" key="1">
    <citation type="submission" date="2021-02" db="EMBL/GenBank/DDBJ databases">
        <authorList>
            <person name="Nowell W R."/>
        </authorList>
    </citation>
    <scope>NUCLEOTIDE SEQUENCE</scope>
</reference>
<comment type="caution">
    <text evidence="2">The sequence shown here is derived from an EMBL/GenBank/DDBJ whole genome shotgun (WGS) entry which is preliminary data.</text>
</comment>
<feature type="non-terminal residue" evidence="2">
    <location>
        <position position="97"/>
    </location>
</feature>
<protein>
    <submittedName>
        <fullName evidence="2">Uncharacterized protein</fullName>
    </submittedName>
</protein>
<dbReference type="Proteomes" id="UP000663823">
    <property type="component" value="Unassembled WGS sequence"/>
</dbReference>
<sequence length="97" mass="11087">FNGNEQIINSLKKHPLIRAIYPHRQIIRHIHYSTVEDSIEIGGNKRKLHRSPPNHIRIAESLQAPKLWKMGHRGNGIHVAVFDTGIQDGHPHFPNIA</sequence>
<evidence type="ECO:0000256" key="1">
    <source>
        <dbReference type="PROSITE-ProRule" id="PRU01240"/>
    </source>
</evidence>